<evidence type="ECO:0000313" key="1">
    <source>
        <dbReference type="EMBL" id="GBP18421.1"/>
    </source>
</evidence>
<reference evidence="1 2" key="1">
    <citation type="journal article" date="2019" name="Commun. Biol.">
        <title>The bagworm genome reveals a unique fibroin gene that provides high tensile strength.</title>
        <authorList>
            <person name="Kono N."/>
            <person name="Nakamura H."/>
            <person name="Ohtoshi R."/>
            <person name="Tomita M."/>
            <person name="Numata K."/>
            <person name="Arakawa K."/>
        </authorList>
    </citation>
    <scope>NUCLEOTIDE SEQUENCE [LARGE SCALE GENOMIC DNA]</scope>
</reference>
<dbReference type="Proteomes" id="UP000299102">
    <property type="component" value="Unassembled WGS sequence"/>
</dbReference>
<name>A0A4C1TWJ2_EUMVA</name>
<sequence length="221" mass="25881">MIFRDTTPRLQRAIDELTRWLRLWRIDVNPDKSAAIRFDVSTHKKKFKVPYESPTLRIANGPIPWQHNLMYLEVTLEKHLHFRDHVARVRKLAQFYQSRLNGMIGRKSKMSLRKKRTLCLMCIRKATDAHWCVKNSVLHGDLQLVTINKCMKKHFQAFFRHGTKPPQSPHSLSRDLRAGTKFSLEIGIPISTGTPFPKKATEYSFRSAGRLHFRARKAHRS</sequence>
<dbReference type="AlphaFoldDB" id="A0A4C1TWJ2"/>
<keyword evidence="1" id="KW-0548">Nucleotidyltransferase</keyword>
<evidence type="ECO:0000313" key="2">
    <source>
        <dbReference type="Proteomes" id="UP000299102"/>
    </source>
</evidence>
<keyword evidence="1" id="KW-0808">Transferase</keyword>
<keyword evidence="1" id="KW-0695">RNA-directed DNA polymerase</keyword>
<gene>
    <name evidence="1" type="primary">RTase</name>
    <name evidence="1" type="ORF">EVAR_14816_1</name>
</gene>
<dbReference type="EMBL" id="BGZK01000096">
    <property type="protein sequence ID" value="GBP18421.1"/>
    <property type="molecule type" value="Genomic_DNA"/>
</dbReference>
<comment type="caution">
    <text evidence="1">The sequence shown here is derived from an EMBL/GenBank/DDBJ whole genome shotgun (WGS) entry which is preliminary data.</text>
</comment>
<dbReference type="OrthoDB" id="6614157at2759"/>
<keyword evidence="2" id="KW-1185">Reference proteome</keyword>
<accession>A0A4C1TWJ2</accession>
<protein>
    <submittedName>
        <fullName evidence="1">Probable RNA-directed DNA polymerase from transposon BS</fullName>
    </submittedName>
</protein>
<dbReference type="GO" id="GO:0003964">
    <property type="term" value="F:RNA-directed DNA polymerase activity"/>
    <property type="evidence" value="ECO:0007669"/>
    <property type="project" value="UniProtKB-KW"/>
</dbReference>
<proteinExistence type="predicted"/>
<organism evidence="1 2">
    <name type="scientific">Eumeta variegata</name>
    <name type="common">Bagworm moth</name>
    <name type="synonym">Eumeta japonica</name>
    <dbReference type="NCBI Taxonomy" id="151549"/>
    <lineage>
        <taxon>Eukaryota</taxon>
        <taxon>Metazoa</taxon>
        <taxon>Ecdysozoa</taxon>
        <taxon>Arthropoda</taxon>
        <taxon>Hexapoda</taxon>
        <taxon>Insecta</taxon>
        <taxon>Pterygota</taxon>
        <taxon>Neoptera</taxon>
        <taxon>Endopterygota</taxon>
        <taxon>Lepidoptera</taxon>
        <taxon>Glossata</taxon>
        <taxon>Ditrysia</taxon>
        <taxon>Tineoidea</taxon>
        <taxon>Psychidae</taxon>
        <taxon>Oiketicinae</taxon>
        <taxon>Eumeta</taxon>
    </lineage>
</organism>